<evidence type="ECO:0000313" key="1">
    <source>
        <dbReference type="EMBL" id="OVA04247.1"/>
    </source>
</evidence>
<dbReference type="AlphaFoldDB" id="A0A200Q1B7"/>
<dbReference type="InParanoid" id="A0A200Q1B7"/>
<proteinExistence type="predicted"/>
<keyword evidence="2" id="KW-1185">Reference proteome</keyword>
<accession>A0A200Q1B7</accession>
<sequence length="60" mass="6583">MTCERIGCNYFQWFDDALNRLDLGHQVVGALAVELVITGLMHAHGITPLAALKVVMERGS</sequence>
<gene>
    <name evidence="1" type="ORF">BVC80_7721g5</name>
</gene>
<reference evidence="1 2" key="1">
    <citation type="journal article" date="2017" name="Mol. Plant">
        <title>The Genome of Medicinal Plant Macleaya cordata Provides New Insights into Benzylisoquinoline Alkaloids Metabolism.</title>
        <authorList>
            <person name="Liu X."/>
            <person name="Liu Y."/>
            <person name="Huang P."/>
            <person name="Ma Y."/>
            <person name="Qing Z."/>
            <person name="Tang Q."/>
            <person name="Cao H."/>
            <person name="Cheng P."/>
            <person name="Zheng Y."/>
            <person name="Yuan Z."/>
            <person name="Zhou Y."/>
            <person name="Liu J."/>
            <person name="Tang Z."/>
            <person name="Zhuo Y."/>
            <person name="Zhang Y."/>
            <person name="Yu L."/>
            <person name="Huang J."/>
            <person name="Yang P."/>
            <person name="Peng Q."/>
            <person name="Zhang J."/>
            <person name="Jiang W."/>
            <person name="Zhang Z."/>
            <person name="Lin K."/>
            <person name="Ro D.K."/>
            <person name="Chen X."/>
            <person name="Xiong X."/>
            <person name="Shang Y."/>
            <person name="Huang S."/>
            <person name="Zeng J."/>
        </authorList>
    </citation>
    <scope>NUCLEOTIDE SEQUENCE [LARGE SCALE GENOMIC DNA]</scope>
    <source>
        <strain evidence="2">cv. BLH2017</strain>
        <tissue evidence="1">Root</tissue>
    </source>
</reference>
<dbReference type="EMBL" id="MVGT01003333">
    <property type="protein sequence ID" value="OVA04247.1"/>
    <property type="molecule type" value="Genomic_DNA"/>
</dbReference>
<organism evidence="1 2">
    <name type="scientific">Macleaya cordata</name>
    <name type="common">Five-seeded plume-poppy</name>
    <name type="synonym">Bocconia cordata</name>
    <dbReference type="NCBI Taxonomy" id="56857"/>
    <lineage>
        <taxon>Eukaryota</taxon>
        <taxon>Viridiplantae</taxon>
        <taxon>Streptophyta</taxon>
        <taxon>Embryophyta</taxon>
        <taxon>Tracheophyta</taxon>
        <taxon>Spermatophyta</taxon>
        <taxon>Magnoliopsida</taxon>
        <taxon>Ranunculales</taxon>
        <taxon>Papaveraceae</taxon>
        <taxon>Papaveroideae</taxon>
        <taxon>Macleaya</taxon>
    </lineage>
</organism>
<name>A0A200Q1B7_MACCD</name>
<protein>
    <submittedName>
        <fullName evidence="1">Uncharacterized protein</fullName>
    </submittedName>
</protein>
<dbReference type="Proteomes" id="UP000195402">
    <property type="component" value="Unassembled WGS sequence"/>
</dbReference>
<evidence type="ECO:0000313" key="2">
    <source>
        <dbReference type="Proteomes" id="UP000195402"/>
    </source>
</evidence>
<comment type="caution">
    <text evidence="1">The sequence shown here is derived from an EMBL/GenBank/DDBJ whole genome shotgun (WGS) entry which is preliminary data.</text>
</comment>